<accession>A0A067CUH9</accession>
<dbReference type="VEuPathDB" id="FungiDB:SPRG_19008"/>
<keyword evidence="3" id="KW-1185">Reference proteome</keyword>
<dbReference type="RefSeq" id="XP_012195207.1">
    <property type="nucleotide sequence ID" value="XM_012339817.1"/>
</dbReference>
<proteinExistence type="predicted"/>
<dbReference type="AlphaFoldDB" id="A0A067CUH9"/>
<protein>
    <submittedName>
        <fullName evidence="2">Uncharacterized protein</fullName>
    </submittedName>
</protein>
<gene>
    <name evidence="2" type="ORF">SPRG_19008</name>
</gene>
<dbReference type="GeneID" id="24140456"/>
<dbReference type="EMBL" id="KK583191">
    <property type="protein sequence ID" value="KDO34153.1"/>
    <property type="molecule type" value="Genomic_DNA"/>
</dbReference>
<evidence type="ECO:0000313" key="2">
    <source>
        <dbReference type="EMBL" id="KDO34153.1"/>
    </source>
</evidence>
<feature type="region of interest" description="Disordered" evidence="1">
    <location>
        <begin position="219"/>
        <end position="246"/>
    </location>
</feature>
<evidence type="ECO:0000256" key="1">
    <source>
        <dbReference type="SAM" id="MobiDB-lite"/>
    </source>
</evidence>
<organism evidence="2 3">
    <name type="scientific">Saprolegnia parasitica (strain CBS 223.65)</name>
    <dbReference type="NCBI Taxonomy" id="695850"/>
    <lineage>
        <taxon>Eukaryota</taxon>
        <taxon>Sar</taxon>
        <taxon>Stramenopiles</taxon>
        <taxon>Oomycota</taxon>
        <taxon>Saprolegniomycetes</taxon>
        <taxon>Saprolegniales</taxon>
        <taxon>Saprolegniaceae</taxon>
        <taxon>Saprolegnia</taxon>
    </lineage>
</organism>
<dbReference type="Proteomes" id="UP000030745">
    <property type="component" value="Unassembled WGS sequence"/>
</dbReference>
<reference evidence="2 3" key="1">
    <citation type="journal article" date="2013" name="PLoS Genet.">
        <title>Distinctive expansion of potential virulence genes in the genome of the oomycete fish pathogen Saprolegnia parasitica.</title>
        <authorList>
            <person name="Jiang R.H."/>
            <person name="de Bruijn I."/>
            <person name="Haas B.J."/>
            <person name="Belmonte R."/>
            <person name="Lobach L."/>
            <person name="Christie J."/>
            <person name="van den Ackerveken G."/>
            <person name="Bottin A."/>
            <person name="Bulone V."/>
            <person name="Diaz-Moreno S.M."/>
            <person name="Dumas B."/>
            <person name="Fan L."/>
            <person name="Gaulin E."/>
            <person name="Govers F."/>
            <person name="Grenville-Briggs L.J."/>
            <person name="Horner N.R."/>
            <person name="Levin J.Z."/>
            <person name="Mammella M."/>
            <person name="Meijer H.J."/>
            <person name="Morris P."/>
            <person name="Nusbaum C."/>
            <person name="Oome S."/>
            <person name="Phillips A.J."/>
            <person name="van Rooyen D."/>
            <person name="Rzeszutek E."/>
            <person name="Saraiva M."/>
            <person name="Secombes C.J."/>
            <person name="Seidl M.F."/>
            <person name="Snel B."/>
            <person name="Stassen J.H."/>
            <person name="Sykes S."/>
            <person name="Tripathy S."/>
            <person name="van den Berg H."/>
            <person name="Vega-Arreguin J.C."/>
            <person name="Wawra S."/>
            <person name="Young S.K."/>
            <person name="Zeng Q."/>
            <person name="Dieguez-Uribeondo J."/>
            <person name="Russ C."/>
            <person name="Tyler B.M."/>
            <person name="van West P."/>
        </authorList>
    </citation>
    <scope>NUCLEOTIDE SEQUENCE [LARGE SCALE GENOMIC DNA]</scope>
    <source>
        <strain evidence="2 3">CBS 223.65</strain>
    </source>
</reference>
<feature type="region of interest" description="Disordered" evidence="1">
    <location>
        <begin position="275"/>
        <end position="299"/>
    </location>
</feature>
<evidence type="ECO:0000313" key="3">
    <source>
        <dbReference type="Proteomes" id="UP000030745"/>
    </source>
</evidence>
<sequence length="365" mass="39499">MEFDMTALDVHTNGMNDMLDGFEAFDATGDMASKTALVDDEGFGNNDVAVLPDAPADGSEGSSDDVDLSALSVFAPPTSEARQDDVLEDECDTLMKSVVHDVSNTPVASEDEDDDYEALAALLAPPIESAPASPVADLDLCMWSGSSHPASERSHAIGDDVLKTVLETMQDIKLQLAALTSLSTPSCSACASPVKPSPPLLVERTDPATDVVPVQLNLTEQPDAGKASTDPEKATTLPGDSAPHDATPVVPAVVREKMVADTLQPSKEHVYIETTGAIEAEPSPKRPPSSSSDGLRKRSLRWRLRRLQRPTPMSRLQLPKMCAHRRRRRCPLQTSSRVWYSVWMSHCHGCPHVVRPRTWLPRLHG</sequence>
<name>A0A067CUH9_SAPPC</name>
<dbReference type="KEGG" id="spar:SPRG_19008"/>